<evidence type="ECO:0000313" key="7">
    <source>
        <dbReference type="Proteomes" id="UP000295707"/>
    </source>
</evidence>
<dbReference type="Gene3D" id="3.40.640.10">
    <property type="entry name" value="Type I PLP-dependent aspartate aminotransferase-like (Major domain)"/>
    <property type="match status" value="1"/>
</dbReference>
<feature type="domain" description="Aminotransferase class I/classII large" evidence="5">
    <location>
        <begin position="45"/>
        <end position="386"/>
    </location>
</feature>
<dbReference type="InterPro" id="IPR050087">
    <property type="entry name" value="AON_synthase_class-II"/>
</dbReference>
<comment type="cofactor">
    <cofactor evidence="1 4">
        <name>pyridoxal 5'-phosphate</name>
        <dbReference type="ChEBI" id="CHEBI:597326"/>
    </cofactor>
</comment>
<accession>A0A4R1HAV5</accession>
<evidence type="ECO:0000256" key="4">
    <source>
        <dbReference type="RuleBase" id="RU003693"/>
    </source>
</evidence>
<evidence type="ECO:0000256" key="2">
    <source>
        <dbReference type="ARBA" id="ARBA00022679"/>
    </source>
</evidence>
<proteinExistence type="inferred from homology"/>
<dbReference type="InterPro" id="IPR004839">
    <property type="entry name" value="Aminotransferase_I/II_large"/>
</dbReference>
<dbReference type="PANTHER" id="PTHR13693:SF3">
    <property type="entry name" value="LD36009P"/>
    <property type="match status" value="1"/>
</dbReference>
<dbReference type="RefSeq" id="WP_132973449.1">
    <property type="nucleotide sequence ID" value="NZ_SMFX01000001.1"/>
</dbReference>
<dbReference type="InterPro" id="IPR015424">
    <property type="entry name" value="PyrdxlP-dep_Trfase"/>
</dbReference>
<dbReference type="EMBL" id="SMFX01000001">
    <property type="protein sequence ID" value="TCK19087.1"/>
    <property type="molecule type" value="Genomic_DNA"/>
</dbReference>
<evidence type="ECO:0000259" key="5">
    <source>
        <dbReference type="Pfam" id="PF00155"/>
    </source>
</evidence>
<dbReference type="NCBIfam" id="NF047599">
    <property type="entry name" value="SerpalmtaseBetaP"/>
    <property type="match status" value="1"/>
</dbReference>
<dbReference type="PROSITE" id="PS00599">
    <property type="entry name" value="AA_TRANSFER_CLASS_2"/>
    <property type="match status" value="1"/>
</dbReference>
<dbReference type="Gene3D" id="3.90.1150.10">
    <property type="entry name" value="Aspartate Aminotransferase, domain 1"/>
    <property type="match status" value="1"/>
</dbReference>
<gene>
    <name evidence="6" type="ORF">DFR30_2381</name>
</gene>
<dbReference type="GO" id="GO:0016740">
    <property type="term" value="F:transferase activity"/>
    <property type="evidence" value="ECO:0007669"/>
    <property type="project" value="UniProtKB-KW"/>
</dbReference>
<protein>
    <submittedName>
        <fullName evidence="6">Serine palmitoyltransferase</fullName>
    </submittedName>
</protein>
<dbReference type="InterPro" id="IPR015422">
    <property type="entry name" value="PyrdxlP-dep_Trfase_small"/>
</dbReference>
<dbReference type="OrthoDB" id="9807157at2"/>
<name>A0A4R1HAV5_9GAMM</name>
<dbReference type="AlphaFoldDB" id="A0A4R1HAV5"/>
<dbReference type="Pfam" id="PF00155">
    <property type="entry name" value="Aminotran_1_2"/>
    <property type="match status" value="1"/>
</dbReference>
<dbReference type="Proteomes" id="UP000295707">
    <property type="component" value="Unassembled WGS sequence"/>
</dbReference>
<evidence type="ECO:0000256" key="1">
    <source>
        <dbReference type="ARBA" id="ARBA00001933"/>
    </source>
</evidence>
<dbReference type="InterPro" id="IPR015421">
    <property type="entry name" value="PyrdxlP-dep_Trfase_major"/>
</dbReference>
<keyword evidence="7" id="KW-1185">Reference proteome</keyword>
<sequence>MSLFDKFQPIADIQADLQALGIMPFGAVTEKLLSSTEAIVNGHKVILAGTNNYLGLTFEPECLEAAKNAIDELGTGTTGSRMANGTFAGHVALEKELAEFFDRKRSIVFSTGYAATMGMGSTLAGPGDVIVLDADSHASIYDGVRLGGADVIRFRHNDPADLDKRLRRLGDRIDNTLIIVEGIYSMMGDQAPLAEIAEVKRKYGGLLLVDEAHSLGMLGDHGRGVAEAAGVEDDVDFVVGTFSKSLGSIGGYCVSNHDQLDAIRFAIRAYIFTASPSPSVIASTRAALRLMQERPYLRDQLWANAQHLYDGLKALGLQVSPEVSPVVAVTIKNRNQAIDWWNRLLQRGAYVNLVMPPASPTEDSLLRCSVSAAHSAEQIDRIIEAFANVQNTPVAN</sequence>
<reference evidence="6 7" key="1">
    <citation type="submission" date="2019-03" db="EMBL/GenBank/DDBJ databases">
        <title>Genomic Encyclopedia of Type Strains, Phase IV (KMG-IV): sequencing the most valuable type-strain genomes for metagenomic binning, comparative biology and taxonomic classification.</title>
        <authorList>
            <person name="Goeker M."/>
        </authorList>
    </citation>
    <scope>NUCLEOTIDE SEQUENCE [LARGE SCALE GENOMIC DNA]</scope>
    <source>
        <strain evidence="6 7">DSM 19610</strain>
    </source>
</reference>
<keyword evidence="3 4" id="KW-0663">Pyridoxal phosphate</keyword>
<dbReference type="SUPFAM" id="SSF53383">
    <property type="entry name" value="PLP-dependent transferases"/>
    <property type="match status" value="1"/>
</dbReference>
<evidence type="ECO:0000256" key="3">
    <source>
        <dbReference type="ARBA" id="ARBA00022898"/>
    </source>
</evidence>
<dbReference type="GO" id="GO:0030170">
    <property type="term" value="F:pyridoxal phosphate binding"/>
    <property type="evidence" value="ECO:0007669"/>
    <property type="project" value="InterPro"/>
</dbReference>
<evidence type="ECO:0000313" key="6">
    <source>
        <dbReference type="EMBL" id="TCK19087.1"/>
    </source>
</evidence>
<comment type="similarity">
    <text evidence="4">Belongs to the class-II pyridoxal-phosphate-dependent aminotransferase family.</text>
</comment>
<dbReference type="InterPro" id="IPR001917">
    <property type="entry name" value="Aminotrans_II_pyridoxalP_BS"/>
</dbReference>
<comment type="caution">
    <text evidence="6">The sequence shown here is derived from an EMBL/GenBank/DDBJ whole genome shotgun (WGS) entry which is preliminary data.</text>
</comment>
<dbReference type="PANTHER" id="PTHR13693">
    <property type="entry name" value="CLASS II AMINOTRANSFERASE/8-AMINO-7-OXONONANOATE SYNTHASE"/>
    <property type="match status" value="1"/>
</dbReference>
<keyword evidence="2 6" id="KW-0808">Transferase</keyword>
<organism evidence="6 7">
    <name type="scientific">Thiogranum longum</name>
    <dbReference type="NCBI Taxonomy" id="1537524"/>
    <lineage>
        <taxon>Bacteria</taxon>
        <taxon>Pseudomonadati</taxon>
        <taxon>Pseudomonadota</taxon>
        <taxon>Gammaproteobacteria</taxon>
        <taxon>Chromatiales</taxon>
        <taxon>Ectothiorhodospiraceae</taxon>
        <taxon>Thiogranum</taxon>
    </lineage>
</organism>